<reference evidence="1 2" key="2">
    <citation type="submission" date="2018-08" db="EMBL/GenBank/DDBJ databases">
        <authorList>
            <person name="Laetsch R D."/>
            <person name="Stevens L."/>
            <person name="Kumar S."/>
            <person name="Blaxter L. M."/>
        </authorList>
    </citation>
    <scope>NUCLEOTIDE SEQUENCE [LARGE SCALE GENOMIC DNA]</scope>
</reference>
<evidence type="ECO:0000313" key="1">
    <source>
        <dbReference type="EMBL" id="VDK74477.1"/>
    </source>
</evidence>
<keyword evidence="2" id="KW-1185">Reference proteome</keyword>
<dbReference type="WBParaSite" id="nOo.2.0.1.t04771-RA">
    <property type="protein sequence ID" value="nOo.2.0.1.t04771-RA"/>
    <property type="gene ID" value="nOo.2.0.1.g04771"/>
</dbReference>
<dbReference type="EMBL" id="UYRW01001135">
    <property type="protein sequence ID" value="VDK74477.1"/>
    <property type="molecule type" value="Genomic_DNA"/>
</dbReference>
<gene>
    <name evidence="1" type="ORF">NOO_LOCUS4771</name>
</gene>
<reference evidence="3" key="1">
    <citation type="submission" date="2016-06" db="UniProtKB">
        <authorList>
            <consortium name="WormBaseParasite"/>
        </authorList>
    </citation>
    <scope>IDENTIFICATION</scope>
</reference>
<sequence>MERWYMEFVDIEGMELFMSGYVVMVYDDRLYMRKDNIQALSAINRVKGIWRALVIENLAHGLECERILKISSVSFGSILPDDFNSIAFECVKKLVKELSCASEQSSSILSAKCDGNKRSTLFNNFPYIAVYFNNDDASDALSPSLRSFVILTSFAQDSWSATRLLSKVCPIILPALRRSAQESMGYLNIMSVLISYVMTSPVEDNDNTDIELRANFQMLKNFVDTVVVMNEMLQSNIQPNEAVKSALKMAVEFMITIPNYTNPSVMNKMIVYLNRNIEQLSTNFALINSTVMSNKYQTKTSSQTDAHVIAISVCDRLTRLNGIEGIGIVSPLFKSLKSIAVVSNPMIAVNQKVIAEQNRTSNVLEIRIASFMK</sequence>
<dbReference type="AlphaFoldDB" id="A0A182E9Q8"/>
<evidence type="ECO:0000313" key="3">
    <source>
        <dbReference type="WBParaSite" id="nOo.2.0.1.t04771-RA"/>
    </source>
</evidence>
<evidence type="ECO:0000313" key="2">
    <source>
        <dbReference type="Proteomes" id="UP000271087"/>
    </source>
</evidence>
<name>A0A182E9Q8_ONCOC</name>
<dbReference type="OrthoDB" id="5873256at2759"/>
<dbReference type="STRING" id="42157.A0A182E9Q8"/>
<protein>
    <submittedName>
        <fullName evidence="3">MMS19 nucleotide excision repair protein</fullName>
    </submittedName>
</protein>
<accession>A0A182E9Q8</accession>
<dbReference type="Proteomes" id="UP000271087">
    <property type="component" value="Unassembled WGS sequence"/>
</dbReference>
<proteinExistence type="predicted"/>
<organism evidence="3">
    <name type="scientific">Onchocerca ochengi</name>
    <name type="common">Filarial nematode worm</name>
    <dbReference type="NCBI Taxonomy" id="42157"/>
    <lineage>
        <taxon>Eukaryota</taxon>
        <taxon>Metazoa</taxon>
        <taxon>Ecdysozoa</taxon>
        <taxon>Nematoda</taxon>
        <taxon>Chromadorea</taxon>
        <taxon>Rhabditida</taxon>
        <taxon>Spirurina</taxon>
        <taxon>Spiruromorpha</taxon>
        <taxon>Filarioidea</taxon>
        <taxon>Onchocercidae</taxon>
        <taxon>Onchocerca</taxon>
    </lineage>
</organism>